<dbReference type="EMBL" id="MT142093">
    <property type="protein sequence ID" value="QJA74357.1"/>
    <property type="molecule type" value="Genomic_DNA"/>
</dbReference>
<reference evidence="2" key="1">
    <citation type="submission" date="2020-03" db="EMBL/GenBank/DDBJ databases">
        <title>The deep terrestrial virosphere.</title>
        <authorList>
            <person name="Holmfeldt K."/>
            <person name="Nilsson E."/>
            <person name="Simone D."/>
            <person name="Lopez-Fernandez M."/>
            <person name="Wu X."/>
            <person name="de Brujin I."/>
            <person name="Lundin D."/>
            <person name="Andersson A."/>
            <person name="Bertilsson S."/>
            <person name="Dopson M."/>
        </authorList>
    </citation>
    <scope>NUCLEOTIDE SEQUENCE</scope>
    <source>
        <strain evidence="1">MM415A02030</strain>
        <strain evidence="2">MM415B02664</strain>
    </source>
</reference>
<proteinExistence type="predicted"/>
<gene>
    <name evidence="1" type="ORF">MM415A02030_0002</name>
    <name evidence="2" type="ORF">MM415B02664_0002</name>
</gene>
<sequence length="148" mass="16486">MKYIRLGIILVLVAIVCMLMANNGSWIQPADSDSVTSNTTILKDSLDVKNYVISTGLPHIRLMQQEGLLSEGDEGYDWDCDDYARALTKQAMIDGVDIGMALTVQHYADGRMKVHLTNFAILGSRIVEVSPQIGRVTETWFGYKMKVD</sequence>
<protein>
    <submittedName>
        <fullName evidence="2">Uncharacterized protein</fullName>
    </submittedName>
</protein>
<dbReference type="EMBL" id="MT142809">
    <property type="protein sequence ID" value="QJA88865.1"/>
    <property type="molecule type" value="Genomic_DNA"/>
</dbReference>
<accession>A0A6M3L6J0</accession>
<organism evidence="2">
    <name type="scientific">viral metagenome</name>
    <dbReference type="NCBI Taxonomy" id="1070528"/>
    <lineage>
        <taxon>unclassified sequences</taxon>
        <taxon>metagenomes</taxon>
        <taxon>organismal metagenomes</taxon>
    </lineage>
</organism>
<evidence type="ECO:0000313" key="2">
    <source>
        <dbReference type="EMBL" id="QJA88865.1"/>
    </source>
</evidence>
<evidence type="ECO:0000313" key="1">
    <source>
        <dbReference type="EMBL" id="QJA74357.1"/>
    </source>
</evidence>
<dbReference type="AlphaFoldDB" id="A0A6M3L6J0"/>
<name>A0A6M3L6J0_9ZZZZ</name>